<keyword evidence="9" id="KW-1185">Reference proteome</keyword>
<name>A0AAD5DUC0_9CHLO</name>
<dbReference type="InterPro" id="IPR036627">
    <property type="entry name" value="CobW-likC_sf"/>
</dbReference>
<dbReference type="FunFam" id="3.40.50.300:FF:000778">
    <property type="entry name" value="GTP-binding protein YjiA"/>
    <property type="match status" value="1"/>
</dbReference>
<feature type="region of interest" description="Disordered" evidence="6">
    <location>
        <begin position="321"/>
        <end position="407"/>
    </location>
</feature>
<feature type="region of interest" description="Disordered" evidence="6">
    <location>
        <begin position="20"/>
        <end position="74"/>
    </location>
</feature>
<dbReference type="AlphaFoldDB" id="A0AAD5DUC0"/>
<keyword evidence="1" id="KW-0547">Nucleotide-binding</keyword>
<comment type="catalytic activity">
    <reaction evidence="5">
        <text>GTP + H2O = GDP + phosphate + H(+)</text>
        <dbReference type="Rhea" id="RHEA:19669"/>
        <dbReference type="ChEBI" id="CHEBI:15377"/>
        <dbReference type="ChEBI" id="CHEBI:15378"/>
        <dbReference type="ChEBI" id="CHEBI:37565"/>
        <dbReference type="ChEBI" id="CHEBI:43474"/>
        <dbReference type="ChEBI" id="CHEBI:58189"/>
    </reaction>
    <physiologicalReaction direction="left-to-right" evidence="5">
        <dbReference type="Rhea" id="RHEA:19670"/>
    </physiologicalReaction>
</comment>
<evidence type="ECO:0000313" key="9">
    <source>
        <dbReference type="Proteomes" id="UP001205105"/>
    </source>
</evidence>
<dbReference type="EMBL" id="JADXDR010000078">
    <property type="protein sequence ID" value="KAI7840554.1"/>
    <property type="molecule type" value="Genomic_DNA"/>
</dbReference>
<protein>
    <recommendedName>
        <fullName evidence="7">CobW C-terminal domain-containing protein</fullName>
    </recommendedName>
</protein>
<evidence type="ECO:0000256" key="5">
    <source>
        <dbReference type="ARBA" id="ARBA00049117"/>
    </source>
</evidence>
<dbReference type="PANTHER" id="PTHR13748:SF62">
    <property type="entry name" value="COBW DOMAIN-CONTAINING PROTEIN"/>
    <property type="match status" value="1"/>
</dbReference>
<keyword evidence="2" id="KW-0378">Hydrolase</keyword>
<evidence type="ECO:0000256" key="4">
    <source>
        <dbReference type="ARBA" id="ARBA00034320"/>
    </source>
</evidence>
<dbReference type="GO" id="GO:0005737">
    <property type="term" value="C:cytoplasm"/>
    <property type="evidence" value="ECO:0007669"/>
    <property type="project" value="TreeGrafter"/>
</dbReference>
<evidence type="ECO:0000256" key="3">
    <source>
        <dbReference type="ARBA" id="ARBA00023186"/>
    </source>
</evidence>
<feature type="compositionally biased region" description="Basic and acidic residues" evidence="6">
    <location>
        <begin position="360"/>
        <end position="369"/>
    </location>
</feature>
<keyword evidence="3" id="KW-0143">Chaperone</keyword>
<feature type="compositionally biased region" description="Low complexity" evidence="6">
    <location>
        <begin position="46"/>
        <end position="60"/>
    </location>
</feature>
<dbReference type="Proteomes" id="UP001205105">
    <property type="component" value="Unassembled WGS sequence"/>
</dbReference>
<dbReference type="GO" id="GO:0000166">
    <property type="term" value="F:nucleotide binding"/>
    <property type="evidence" value="ECO:0007669"/>
    <property type="project" value="UniProtKB-KW"/>
</dbReference>
<accession>A0AAD5DUC0</accession>
<feature type="compositionally biased region" description="Basic residues" evidence="6">
    <location>
        <begin position="391"/>
        <end position="401"/>
    </location>
</feature>
<feature type="domain" description="CobW C-terminal" evidence="7">
    <location>
        <begin position="407"/>
        <end position="501"/>
    </location>
</feature>
<gene>
    <name evidence="8" type="ORF">COHA_005709</name>
</gene>
<dbReference type="InterPro" id="IPR003495">
    <property type="entry name" value="CobW/HypB/UreG_nucleotide-bd"/>
</dbReference>
<dbReference type="Pfam" id="PF02492">
    <property type="entry name" value="cobW"/>
    <property type="match status" value="1"/>
</dbReference>
<comment type="similarity">
    <text evidence="4">Belongs to the SIMIBI class G3E GTPase family. ZNG1 subfamily.</text>
</comment>
<dbReference type="InterPro" id="IPR051316">
    <property type="entry name" value="Zinc-reg_GTPase_activator"/>
</dbReference>
<dbReference type="Gene3D" id="3.30.1220.10">
    <property type="entry name" value="CobW-like, C-terminal domain"/>
    <property type="match status" value="1"/>
</dbReference>
<dbReference type="Pfam" id="PF07683">
    <property type="entry name" value="CobW_C"/>
    <property type="match status" value="1"/>
</dbReference>
<dbReference type="Gene3D" id="3.40.50.300">
    <property type="entry name" value="P-loop containing nucleotide triphosphate hydrolases"/>
    <property type="match status" value="1"/>
</dbReference>
<sequence length="503" mass="55572">MSIVASRCCDRTAAAMQSLAATQPRAQPAQLAGRPASRAAQATGISCRRAAASSPRQRQQGGASLPPPPPAAASVLRSKRAARCQAAADSDIIDVEGKVIDDRVPVTVITGFLGSGKTTLLNSILKREHGRRIAVIENEFGEIDIDSDLVSVEEALDPSKEQIMMLNNGCLCCTVRDDLVDMLNKLYDRRDQFDRIVIETTGLAQPAPIIQTFFLEPKVADRMKLDGVVTLVDAKHVELHLDEEKPEGVVNEAMEQIAYADRIILNKTDLVEPADLERLEDRIAAINSMAQIKRAQKAEVPIDYVLGVGGFDLEKVEDDVLAEEEHHSHAHSHSHDHEHSHSHSHSHDHDHECSGSNCTHESHSHDHSHSHSHASSSSESEHECSGAGCSHHSHKHGHSHQHHDDAVSSVSISIEGDMDLDKVNYWLGGLMEVKSNDLYRMKGVLAIKDFPARFVFQGVHMLFEGMPDREWKEGEKRVSKMVFIGKELDRQLIEEGFRECLVK</sequence>
<dbReference type="SUPFAM" id="SSF52540">
    <property type="entry name" value="P-loop containing nucleoside triphosphate hydrolases"/>
    <property type="match status" value="1"/>
</dbReference>
<evidence type="ECO:0000313" key="8">
    <source>
        <dbReference type="EMBL" id="KAI7840554.1"/>
    </source>
</evidence>
<evidence type="ECO:0000259" key="7">
    <source>
        <dbReference type="SMART" id="SM00833"/>
    </source>
</evidence>
<dbReference type="SUPFAM" id="SSF90002">
    <property type="entry name" value="Hypothetical protein YjiA, C-terminal domain"/>
    <property type="match status" value="1"/>
</dbReference>
<evidence type="ECO:0000256" key="1">
    <source>
        <dbReference type="ARBA" id="ARBA00022741"/>
    </source>
</evidence>
<evidence type="ECO:0000256" key="2">
    <source>
        <dbReference type="ARBA" id="ARBA00022801"/>
    </source>
</evidence>
<dbReference type="GO" id="GO:0016787">
    <property type="term" value="F:hydrolase activity"/>
    <property type="evidence" value="ECO:0007669"/>
    <property type="project" value="UniProtKB-KW"/>
</dbReference>
<organism evidence="8 9">
    <name type="scientific">Chlorella ohadii</name>
    <dbReference type="NCBI Taxonomy" id="2649997"/>
    <lineage>
        <taxon>Eukaryota</taxon>
        <taxon>Viridiplantae</taxon>
        <taxon>Chlorophyta</taxon>
        <taxon>core chlorophytes</taxon>
        <taxon>Trebouxiophyceae</taxon>
        <taxon>Chlorellales</taxon>
        <taxon>Chlorellaceae</taxon>
        <taxon>Chlorella clade</taxon>
        <taxon>Chlorella</taxon>
    </lineage>
</organism>
<dbReference type="CDD" id="cd03112">
    <property type="entry name" value="CobW-like"/>
    <property type="match status" value="1"/>
</dbReference>
<dbReference type="InterPro" id="IPR027417">
    <property type="entry name" value="P-loop_NTPase"/>
</dbReference>
<reference evidence="8" key="1">
    <citation type="submission" date="2020-11" db="EMBL/GenBank/DDBJ databases">
        <title>Chlorella ohadii genome sequencing and assembly.</title>
        <authorList>
            <person name="Murik O."/>
            <person name="Treves H."/>
            <person name="Kedem I."/>
            <person name="Shotland Y."/>
            <person name="Kaplan A."/>
        </authorList>
    </citation>
    <scope>NUCLEOTIDE SEQUENCE</scope>
    <source>
        <strain evidence="8">1</strain>
    </source>
</reference>
<proteinExistence type="inferred from homology"/>
<dbReference type="InterPro" id="IPR011629">
    <property type="entry name" value="CobW-like_C"/>
</dbReference>
<dbReference type="SMART" id="SM00833">
    <property type="entry name" value="CobW_C"/>
    <property type="match status" value="1"/>
</dbReference>
<feature type="compositionally biased region" description="Basic and acidic residues" evidence="6">
    <location>
        <begin position="323"/>
        <end position="353"/>
    </location>
</feature>
<comment type="caution">
    <text evidence="8">The sequence shown here is derived from an EMBL/GenBank/DDBJ whole genome shotgun (WGS) entry which is preliminary data.</text>
</comment>
<dbReference type="PANTHER" id="PTHR13748">
    <property type="entry name" value="COBW-RELATED"/>
    <property type="match status" value="1"/>
</dbReference>
<evidence type="ECO:0000256" key="6">
    <source>
        <dbReference type="SAM" id="MobiDB-lite"/>
    </source>
</evidence>